<accession>A0A975M5E2</accession>
<feature type="compositionally biased region" description="Low complexity" evidence="4">
    <location>
        <begin position="114"/>
        <end position="138"/>
    </location>
</feature>
<feature type="region of interest" description="Disordered" evidence="4">
    <location>
        <begin position="107"/>
        <end position="162"/>
    </location>
</feature>
<dbReference type="Gene3D" id="2.40.50.140">
    <property type="entry name" value="Nucleic acid-binding proteins"/>
    <property type="match status" value="1"/>
</dbReference>
<dbReference type="Pfam" id="PF00436">
    <property type="entry name" value="SSB"/>
    <property type="match status" value="1"/>
</dbReference>
<dbReference type="GO" id="GO:0009295">
    <property type="term" value="C:nucleoid"/>
    <property type="evidence" value="ECO:0007669"/>
    <property type="project" value="TreeGrafter"/>
</dbReference>
<evidence type="ECO:0000313" key="6">
    <source>
        <dbReference type="Proteomes" id="UP000676885"/>
    </source>
</evidence>
<keyword evidence="1 2" id="KW-0238">DNA-binding</keyword>
<reference evidence="5 6" key="1">
    <citation type="submission" date="2021-05" db="EMBL/GenBank/DDBJ databases">
        <title>Novel species in genus Arthrobacter.</title>
        <authorList>
            <person name="Zhang G."/>
        </authorList>
    </citation>
    <scope>NUCLEOTIDE SEQUENCE [LARGE SCALE GENOMIC DNA]</scope>
    <source>
        <strain evidence="6">zg-ZUI227</strain>
    </source>
</reference>
<dbReference type="AlphaFoldDB" id="A0A975M5E2"/>
<dbReference type="GO" id="GO:0006260">
    <property type="term" value="P:DNA replication"/>
    <property type="evidence" value="ECO:0007669"/>
    <property type="project" value="InterPro"/>
</dbReference>
<organism evidence="5 6">
    <name type="scientific">Arthrobacter jiangjiafuii</name>
    <dbReference type="NCBI Taxonomy" id="2817475"/>
    <lineage>
        <taxon>Bacteria</taxon>
        <taxon>Bacillati</taxon>
        <taxon>Actinomycetota</taxon>
        <taxon>Actinomycetes</taxon>
        <taxon>Micrococcales</taxon>
        <taxon>Micrococcaceae</taxon>
        <taxon>Arthrobacter</taxon>
    </lineage>
</organism>
<dbReference type="PROSITE" id="PS50935">
    <property type="entry name" value="SSB"/>
    <property type="match status" value="1"/>
</dbReference>
<evidence type="ECO:0000313" key="5">
    <source>
        <dbReference type="EMBL" id="QWC10313.1"/>
    </source>
</evidence>
<evidence type="ECO:0000256" key="2">
    <source>
        <dbReference type="PROSITE-ProRule" id="PRU00252"/>
    </source>
</evidence>
<dbReference type="GO" id="GO:0003697">
    <property type="term" value="F:single-stranded DNA binding"/>
    <property type="evidence" value="ECO:0007669"/>
    <property type="project" value="InterPro"/>
</dbReference>
<protein>
    <recommendedName>
        <fullName evidence="3">Single-stranded DNA-binding protein</fullName>
    </recommendedName>
</protein>
<evidence type="ECO:0000256" key="4">
    <source>
        <dbReference type="SAM" id="MobiDB-lite"/>
    </source>
</evidence>
<dbReference type="SUPFAM" id="SSF50249">
    <property type="entry name" value="Nucleic acid-binding proteins"/>
    <property type="match status" value="1"/>
</dbReference>
<evidence type="ECO:0000256" key="3">
    <source>
        <dbReference type="RuleBase" id="RU000524"/>
    </source>
</evidence>
<evidence type="ECO:0000256" key="1">
    <source>
        <dbReference type="ARBA" id="ARBA00023125"/>
    </source>
</evidence>
<keyword evidence="6" id="KW-1185">Reference proteome</keyword>
<dbReference type="InterPro" id="IPR000424">
    <property type="entry name" value="Primosome_PriB/ssb"/>
</dbReference>
<dbReference type="PANTHER" id="PTHR10302:SF27">
    <property type="entry name" value="SINGLE-STRANDED DNA-BINDING PROTEIN"/>
    <property type="match status" value="1"/>
</dbReference>
<gene>
    <name evidence="5" type="ORF">KKR91_01265</name>
</gene>
<dbReference type="RefSeq" id="WP_210231495.1">
    <property type="nucleotide sequence ID" value="NZ_CP076022.1"/>
</dbReference>
<name>A0A975M5E2_9MICC</name>
<proteinExistence type="predicted"/>
<sequence length="162" mass="17833">MSVPTISDIAGVTAQPELKFTNSGKAVLNMRLAFNDSKYDEQQSKWVNTRTFYVDGTAWEQTAERVAEWLAQGDQVYVTGRLETQQWEDKDGQKRSKPILNVQAIRKLAPAAKPQQNTQQSAPAQQGQWGGQQTAPAADPWSAPSGQQSAWGNGPDSQDPPF</sequence>
<dbReference type="CDD" id="cd04496">
    <property type="entry name" value="SSB_OBF"/>
    <property type="match status" value="1"/>
</dbReference>
<dbReference type="Proteomes" id="UP000676885">
    <property type="component" value="Chromosome"/>
</dbReference>
<dbReference type="KEGG" id="ajg:KKR91_01265"/>
<dbReference type="EMBL" id="CP076022">
    <property type="protein sequence ID" value="QWC10313.1"/>
    <property type="molecule type" value="Genomic_DNA"/>
</dbReference>
<dbReference type="InterPro" id="IPR012340">
    <property type="entry name" value="NA-bd_OB-fold"/>
</dbReference>
<dbReference type="NCBIfam" id="TIGR00621">
    <property type="entry name" value="ssb"/>
    <property type="match status" value="1"/>
</dbReference>
<dbReference type="InterPro" id="IPR011344">
    <property type="entry name" value="ssDNA-bd"/>
</dbReference>
<dbReference type="PANTHER" id="PTHR10302">
    <property type="entry name" value="SINGLE-STRANDED DNA-BINDING PROTEIN"/>
    <property type="match status" value="1"/>
</dbReference>